<keyword evidence="1" id="KW-0812">Transmembrane</keyword>
<feature type="transmembrane region" description="Helical" evidence="1">
    <location>
        <begin position="127"/>
        <end position="153"/>
    </location>
</feature>
<feature type="transmembrane region" description="Helical" evidence="1">
    <location>
        <begin position="21"/>
        <end position="41"/>
    </location>
</feature>
<keyword evidence="1" id="KW-0472">Membrane</keyword>
<evidence type="ECO:0000256" key="1">
    <source>
        <dbReference type="SAM" id="Phobius"/>
    </source>
</evidence>
<sequence length="534" mass="57181">MMSPFDRTWRLTKLLLRRDRIRLTGWLSVITAATLLTAAAFPGLYTTETEREQLAISMINPAVTALVGPGHGLDDYTYGPMMAHQMLGLTALIIAIMAVLLTIRYTRADEEEGRTEMVRALAVGRSAPLMSALLVMTMLSGAIGLANAVGLGLLGLEGMNWAGSLHYGAVLTLTSLFFTGVTFITAQLAETARAASGMAIIAAVGAYAVRAVGDISVDILTWFSPFGWLLAAETYVNNYVWPLLLTLFASTLAITAGLWLAAGRDVGSGLLHSKAGRSRARKSLLSPIGLQMRLQRTSILVWTASLFLLGVTYGSVLGDIDLFFSDIDFMEDFLPAVEGLSLTDQFLSVLFVIMAIMASVPTVMQLTKLRSEEKKQRIEPIVSLAVSRGKLLTSYMVPALLTSVIMLSATSAGLGAAAVAVIEEGRPFMEYYGAGMAYLPAVLVMTATAALLIGWVPAFTSIVWGYLAASFVIVYMGNLFQFPDWMDRLTPFGYVPAVPVESAAILPTAGLVAAALVLTAGAYIGFGRRDLQQG</sequence>
<feature type="transmembrane region" description="Helical" evidence="1">
    <location>
        <begin position="299"/>
        <end position="325"/>
    </location>
</feature>
<keyword evidence="1" id="KW-1133">Transmembrane helix</keyword>
<feature type="transmembrane region" description="Helical" evidence="1">
    <location>
        <begin position="345"/>
        <end position="367"/>
    </location>
</feature>
<dbReference type="RefSeq" id="WP_168008421.1">
    <property type="nucleotide sequence ID" value="NZ_JAATHJ010000027.1"/>
</dbReference>
<feature type="transmembrane region" description="Helical" evidence="1">
    <location>
        <begin position="239"/>
        <end position="262"/>
    </location>
</feature>
<dbReference type="Proteomes" id="UP000752012">
    <property type="component" value="Unassembled WGS sequence"/>
</dbReference>
<feature type="transmembrane region" description="Helical" evidence="1">
    <location>
        <begin position="397"/>
        <end position="422"/>
    </location>
</feature>
<name>A0A969Q024_9BACI</name>
<organism evidence="2 3">
    <name type="scientific">Alkalicoccus luteus</name>
    <dbReference type="NCBI Taxonomy" id="1237094"/>
    <lineage>
        <taxon>Bacteria</taxon>
        <taxon>Bacillati</taxon>
        <taxon>Bacillota</taxon>
        <taxon>Bacilli</taxon>
        <taxon>Bacillales</taxon>
        <taxon>Bacillaceae</taxon>
        <taxon>Alkalicoccus</taxon>
    </lineage>
</organism>
<feature type="transmembrane region" description="Helical" evidence="1">
    <location>
        <begin position="86"/>
        <end position="106"/>
    </location>
</feature>
<dbReference type="EMBL" id="JAATHJ010000027">
    <property type="protein sequence ID" value="NJP38687.1"/>
    <property type="molecule type" value="Genomic_DNA"/>
</dbReference>
<reference evidence="2 3" key="1">
    <citation type="submission" date="2020-03" db="EMBL/GenBank/DDBJ databases">
        <title>Assessment of the enzymatic potential of alkaline-tolerant lipase obtained from Bacillus luteus H11 (technogenic soil) for the bioremediation of saline soils contaminated with petroleum substances.</title>
        <authorList>
            <person name="Kalwasinska A."/>
        </authorList>
    </citation>
    <scope>NUCLEOTIDE SEQUENCE [LARGE SCALE GENOMIC DNA]</scope>
    <source>
        <strain evidence="2 3">H11</strain>
    </source>
</reference>
<feature type="transmembrane region" description="Helical" evidence="1">
    <location>
        <begin position="165"/>
        <end position="186"/>
    </location>
</feature>
<feature type="transmembrane region" description="Helical" evidence="1">
    <location>
        <begin position="434"/>
        <end position="456"/>
    </location>
</feature>
<evidence type="ECO:0000313" key="2">
    <source>
        <dbReference type="EMBL" id="NJP38687.1"/>
    </source>
</evidence>
<accession>A0A969Q024</accession>
<proteinExistence type="predicted"/>
<comment type="caution">
    <text evidence="2">The sequence shown here is derived from an EMBL/GenBank/DDBJ whole genome shotgun (WGS) entry which is preliminary data.</text>
</comment>
<feature type="transmembrane region" description="Helical" evidence="1">
    <location>
        <begin position="198"/>
        <end position="219"/>
    </location>
</feature>
<evidence type="ECO:0000313" key="3">
    <source>
        <dbReference type="Proteomes" id="UP000752012"/>
    </source>
</evidence>
<keyword evidence="3" id="KW-1185">Reference proteome</keyword>
<feature type="transmembrane region" description="Helical" evidence="1">
    <location>
        <begin position="502"/>
        <end position="526"/>
    </location>
</feature>
<protein>
    <submittedName>
        <fullName evidence="2">ABC transporter permease</fullName>
    </submittedName>
</protein>
<gene>
    <name evidence="2" type="ORF">HCN83_14000</name>
</gene>
<feature type="transmembrane region" description="Helical" evidence="1">
    <location>
        <begin position="463"/>
        <end position="482"/>
    </location>
</feature>
<dbReference type="AlphaFoldDB" id="A0A969Q024"/>